<dbReference type="KEGG" id="cbar:PATL70BA_0374"/>
<evidence type="ECO:0000313" key="2">
    <source>
        <dbReference type="Proteomes" id="UP000279029"/>
    </source>
</evidence>
<proteinExistence type="predicted"/>
<protein>
    <submittedName>
        <fullName evidence="1">Uncharacterized protein</fullName>
    </submittedName>
</protein>
<name>A0A3P7NSQ4_9FIRM</name>
<keyword evidence="2" id="KW-1185">Reference proteome</keyword>
<organism evidence="1 2">
    <name type="scientific">Petrocella atlantisensis</name>
    <dbReference type="NCBI Taxonomy" id="2173034"/>
    <lineage>
        <taxon>Bacteria</taxon>
        <taxon>Bacillati</taxon>
        <taxon>Bacillota</taxon>
        <taxon>Clostridia</taxon>
        <taxon>Lachnospirales</taxon>
        <taxon>Vallitaleaceae</taxon>
        <taxon>Petrocella</taxon>
    </lineage>
</organism>
<dbReference type="AlphaFoldDB" id="A0A3P7NSQ4"/>
<accession>A0A3P7NSQ4</accession>
<dbReference type="Proteomes" id="UP000279029">
    <property type="component" value="Chromosome"/>
</dbReference>
<evidence type="ECO:0000313" key="1">
    <source>
        <dbReference type="EMBL" id="VDN46224.1"/>
    </source>
</evidence>
<reference evidence="1 2" key="1">
    <citation type="submission" date="2018-09" db="EMBL/GenBank/DDBJ databases">
        <authorList>
            <person name="Postec A."/>
        </authorList>
    </citation>
    <scope>NUCLEOTIDE SEQUENCE [LARGE SCALE GENOMIC DNA]</scope>
    <source>
        <strain evidence="1">70B-A</strain>
    </source>
</reference>
<dbReference type="EMBL" id="LR130778">
    <property type="protein sequence ID" value="VDN46224.1"/>
    <property type="molecule type" value="Genomic_DNA"/>
</dbReference>
<sequence length="40" mass="5092">MDDGYMVLKVMRKQFDCLDRKLDRLYTYKRRKLFIIRSYL</sequence>
<gene>
    <name evidence="1" type="ORF">PATL70BA_0374</name>
</gene>